<dbReference type="GO" id="GO:0008927">
    <property type="term" value="F:mannonate dehydratase activity"/>
    <property type="evidence" value="ECO:0007669"/>
    <property type="project" value="UniProtKB-UniRule"/>
</dbReference>
<comment type="similarity">
    <text evidence="4 9">Belongs to the mannonate dehydratase family.</text>
</comment>
<name>A0A9D2G4H0_9FIRM</name>
<protein>
    <recommendedName>
        <fullName evidence="5 9">Mannonate dehydratase</fullName>
        <ecNumber evidence="5 9">4.2.1.8</ecNumber>
    </recommendedName>
    <alternativeName>
        <fullName evidence="9">D-mannonate hydro-lyase</fullName>
    </alternativeName>
</protein>
<dbReference type="PANTHER" id="PTHR30387:SF2">
    <property type="entry name" value="MANNONATE DEHYDRATASE"/>
    <property type="match status" value="1"/>
</dbReference>
<dbReference type="PIRSF" id="PIRSF016049">
    <property type="entry name" value="Man_dehyd"/>
    <property type="match status" value="1"/>
</dbReference>
<evidence type="ECO:0000313" key="11">
    <source>
        <dbReference type="Proteomes" id="UP000824102"/>
    </source>
</evidence>
<dbReference type="InterPro" id="IPR036237">
    <property type="entry name" value="Xyl_isomerase-like_sf"/>
</dbReference>
<comment type="pathway">
    <text evidence="3 9">Carbohydrate metabolism; pentose and glucuronate interconversion.</text>
</comment>
<reference evidence="10" key="1">
    <citation type="journal article" date="2021" name="PeerJ">
        <title>Extensive microbial diversity within the chicken gut microbiome revealed by metagenomics and culture.</title>
        <authorList>
            <person name="Gilroy R."/>
            <person name="Ravi A."/>
            <person name="Getino M."/>
            <person name="Pursley I."/>
            <person name="Horton D.L."/>
            <person name="Alikhan N.F."/>
            <person name="Baker D."/>
            <person name="Gharbi K."/>
            <person name="Hall N."/>
            <person name="Watson M."/>
            <person name="Adriaenssens E.M."/>
            <person name="Foster-Nyarko E."/>
            <person name="Jarju S."/>
            <person name="Secka A."/>
            <person name="Antonio M."/>
            <person name="Oren A."/>
            <person name="Chaudhuri R.R."/>
            <person name="La Ragione R."/>
            <person name="Hildebrand F."/>
            <person name="Pallen M.J."/>
        </authorList>
    </citation>
    <scope>NUCLEOTIDE SEQUENCE</scope>
    <source>
        <strain evidence="10">ChiW7-2402</strain>
    </source>
</reference>
<dbReference type="HAMAP" id="MF_00106">
    <property type="entry name" value="UxuA"/>
    <property type="match status" value="1"/>
</dbReference>
<dbReference type="GO" id="GO:0042840">
    <property type="term" value="P:D-glucuronate catabolic process"/>
    <property type="evidence" value="ECO:0007669"/>
    <property type="project" value="TreeGrafter"/>
</dbReference>
<comment type="cofactor">
    <cofactor evidence="9">
        <name>Fe(2+)</name>
        <dbReference type="ChEBI" id="CHEBI:29033"/>
    </cofactor>
    <cofactor evidence="9">
        <name>Mn(2+)</name>
        <dbReference type="ChEBI" id="CHEBI:29035"/>
    </cofactor>
</comment>
<evidence type="ECO:0000256" key="7">
    <source>
        <dbReference type="ARBA" id="ARBA00023211"/>
    </source>
</evidence>
<dbReference type="GO" id="GO:0030145">
    <property type="term" value="F:manganese ion binding"/>
    <property type="evidence" value="ECO:0007669"/>
    <property type="project" value="TreeGrafter"/>
</dbReference>
<organism evidence="10 11">
    <name type="scientific">Candidatus Gallimonas intestinavium</name>
    <dbReference type="NCBI Taxonomy" id="2838603"/>
    <lineage>
        <taxon>Bacteria</taxon>
        <taxon>Bacillati</taxon>
        <taxon>Bacillota</taxon>
        <taxon>Clostridia</taxon>
        <taxon>Candidatus Gallimonas</taxon>
    </lineage>
</organism>
<dbReference type="EMBL" id="DXBB01000073">
    <property type="protein sequence ID" value="HIZ72934.1"/>
    <property type="molecule type" value="Genomic_DNA"/>
</dbReference>
<evidence type="ECO:0000256" key="6">
    <source>
        <dbReference type="ARBA" id="ARBA00023004"/>
    </source>
</evidence>
<gene>
    <name evidence="9 10" type="primary">uxuA</name>
    <name evidence="10" type="ORF">H9964_05090</name>
</gene>
<comment type="catalytic activity">
    <reaction evidence="1 9">
        <text>D-mannonate = 2-dehydro-3-deoxy-D-gluconate + H2O</text>
        <dbReference type="Rhea" id="RHEA:20097"/>
        <dbReference type="ChEBI" id="CHEBI:15377"/>
        <dbReference type="ChEBI" id="CHEBI:17767"/>
        <dbReference type="ChEBI" id="CHEBI:57990"/>
        <dbReference type="EC" id="4.2.1.8"/>
    </reaction>
</comment>
<dbReference type="PANTHER" id="PTHR30387">
    <property type="entry name" value="MANNONATE DEHYDRATASE"/>
    <property type="match status" value="1"/>
</dbReference>
<dbReference type="Pfam" id="PF03786">
    <property type="entry name" value="UxuA"/>
    <property type="match status" value="1"/>
</dbReference>
<evidence type="ECO:0000256" key="4">
    <source>
        <dbReference type="ARBA" id="ARBA00007389"/>
    </source>
</evidence>
<dbReference type="InterPro" id="IPR004628">
    <property type="entry name" value="Man_deHydtase"/>
</dbReference>
<dbReference type="NCBIfam" id="TIGR00695">
    <property type="entry name" value="uxuA"/>
    <property type="match status" value="1"/>
</dbReference>
<dbReference type="GO" id="GO:0008198">
    <property type="term" value="F:ferrous iron binding"/>
    <property type="evidence" value="ECO:0007669"/>
    <property type="project" value="TreeGrafter"/>
</dbReference>
<accession>A0A9D2G4H0</accession>
<dbReference type="Gene3D" id="3.20.20.150">
    <property type="entry name" value="Divalent-metal-dependent TIM barrel enzymes"/>
    <property type="match status" value="1"/>
</dbReference>
<dbReference type="EC" id="4.2.1.8" evidence="5 9"/>
<dbReference type="NCBIfam" id="NF003027">
    <property type="entry name" value="PRK03906.1"/>
    <property type="match status" value="2"/>
</dbReference>
<proteinExistence type="inferred from homology"/>
<dbReference type="Proteomes" id="UP000824102">
    <property type="component" value="Unassembled WGS sequence"/>
</dbReference>
<comment type="function">
    <text evidence="2 9">Catalyzes the dehydration of D-mannonate.</text>
</comment>
<evidence type="ECO:0000256" key="9">
    <source>
        <dbReference type="HAMAP-Rule" id="MF_00106"/>
    </source>
</evidence>
<evidence type="ECO:0000313" key="10">
    <source>
        <dbReference type="EMBL" id="HIZ72934.1"/>
    </source>
</evidence>
<dbReference type="SUPFAM" id="SSF51658">
    <property type="entry name" value="Xylose isomerase-like"/>
    <property type="match status" value="1"/>
</dbReference>
<keyword evidence="8 9" id="KW-0456">Lyase</keyword>
<comment type="caution">
    <text evidence="10">The sequence shown here is derived from an EMBL/GenBank/DDBJ whole genome shotgun (WGS) entry which is preliminary data.</text>
</comment>
<evidence type="ECO:0000256" key="2">
    <source>
        <dbReference type="ARBA" id="ARBA00002713"/>
    </source>
</evidence>
<dbReference type="AlphaFoldDB" id="A0A9D2G4H0"/>
<keyword evidence="6 9" id="KW-0408">Iron</keyword>
<evidence type="ECO:0000256" key="1">
    <source>
        <dbReference type="ARBA" id="ARBA00001794"/>
    </source>
</evidence>
<sequence>MKMTFRWYGESDCIPLSYIKQIPNLSGVVTAVYDVPVGEVWPCDKIARLKELCEQADLEMEVIESVPVHEDIKLGKPSRDRLIENYAETIRNLGKFGVKCICYNFMPVFDWFRTDLHYVQKNGAVCLAYQEADFQKLDKHNLRLPGWDESYTPEELNGLLKEYENISHEQLFENLVYFLNGIMPACDETGINMAIHPDDPPWDIFGLPRIVTGAESYERMINAVPNIHNGFTFCTGSLGAGRFNDLPKMAATYAKRIYFAHLRQLKFVNETDFYENGHQTQDGNVDIYAIVKALEENGFSGYVRPDHGRNIWGEEGKPGYGLYDRALGAAYLSGLFEAVRKDRA</sequence>
<reference evidence="10" key="2">
    <citation type="submission" date="2021-04" db="EMBL/GenBank/DDBJ databases">
        <authorList>
            <person name="Gilroy R."/>
        </authorList>
    </citation>
    <scope>NUCLEOTIDE SEQUENCE</scope>
    <source>
        <strain evidence="10">ChiW7-2402</strain>
    </source>
</reference>
<evidence type="ECO:0000256" key="5">
    <source>
        <dbReference type="ARBA" id="ARBA00012927"/>
    </source>
</evidence>
<keyword evidence="7 9" id="KW-0464">Manganese</keyword>
<evidence type="ECO:0000256" key="3">
    <source>
        <dbReference type="ARBA" id="ARBA00004892"/>
    </source>
</evidence>
<evidence type="ECO:0000256" key="8">
    <source>
        <dbReference type="ARBA" id="ARBA00023239"/>
    </source>
</evidence>